<comment type="caution">
    <text evidence="1">The sequence shown here is derived from an EMBL/GenBank/DDBJ whole genome shotgun (WGS) entry which is preliminary data.</text>
</comment>
<dbReference type="AlphaFoldDB" id="A0A2N5ULS0"/>
<proteinExistence type="predicted"/>
<organism evidence="1 2">
    <name type="scientific">Puccinia coronata f. sp. avenae</name>
    <dbReference type="NCBI Taxonomy" id="200324"/>
    <lineage>
        <taxon>Eukaryota</taxon>
        <taxon>Fungi</taxon>
        <taxon>Dikarya</taxon>
        <taxon>Basidiomycota</taxon>
        <taxon>Pucciniomycotina</taxon>
        <taxon>Pucciniomycetes</taxon>
        <taxon>Pucciniales</taxon>
        <taxon>Pucciniaceae</taxon>
        <taxon>Puccinia</taxon>
    </lineage>
</organism>
<gene>
    <name evidence="1" type="ORF">PCASD_11522</name>
</gene>
<evidence type="ECO:0000313" key="2">
    <source>
        <dbReference type="Proteomes" id="UP000235392"/>
    </source>
</evidence>
<reference evidence="1 2" key="1">
    <citation type="submission" date="2017-11" db="EMBL/GenBank/DDBJ databases">
        <title>De novo assembly and phasing of dikaryotic genomes from two isolates of Puccinia coronata f. sp. avenae, the causal agent of oat crown rust.</title>
        <authorList>
            <person name="Miller M.E."/>
            <person name="Zhang Y."/>
            <person name="Omidvar V."/>
            <person name="Sperschneider J."/>
            <person name="Schwessinger B."/>
            <person name="Raley C."/>
            <person name="Palmer J.M."/>
            <person name="Garnica D."/>
            <person name="Upadhyaya N."/>
            <person name="Rathjen J."/>
            <person name="Taylor J.M."/>
            <person name="Park R.F."/>
            <person name="Dodds P.N."/>
            <person name="Hirsch C.D."/>
            <person name="Kianian S.F."/>
            <person name="Figueroa M."/>
        </authorList>
    </citation>
    <scope>NUCLEOTIDE SEQUENCE [LARGE SCALE GENOMIC DNA]</scope>
    <source>
        <strain evidence="1">12SD80</strain>
    </source>
</reference>
<dbReference type="EMBL" id="PGCI01000124">
    <property type="protein sequence ID" value="PLW38720.1"/>
    <property type="molecule type" value="Genomic_DNA"/>
</dbReference>
<protein>
    <submittedName>
        <fullName evidence="1">Uncharacterized protein</fullName>
    </submittedName>
</protein>
<sequence length="98" mass="10915">MLIDFEDPQPASAPVGLLRLASKKGLNQRKILPSQPVQGDWSRHLLWVIEVGQHPALRNKLAALMLEAFTAVLLLTLQESQNRKAATNPERARENLAI</sequence>
<name>A0A2N5ULS0_9BASI</name>
<evidence type="ECO:0000313" key="1">
    <source>
        <dbReference type="EMBL" id="PLW38720.1"/>
    </source>
</evidence>
<accession>A0A2N5ULS0</accession>
<dbReference type="Proteomes" id="UP000235392">
    <property type="component" value="Unassembled WGS sequence"/>
</dbReference>